<proteinExistence type="predicted"/>
<sequence length="38" mass="4225">MSYDYVFIAEVYPLAASMAMLILLATTNYNVVFVGLGY</sequence>
<feature type="transmembrane region" description="Helical" evidence="1">
    <location>
        <begin position="12"/>
        <end position="36"/>
    </location>
</feature>
<keyword evidence="1" id="KW-1133">Transmembrane helix</keyword>
<dbReference type="Proteomes" id="UP000288953">
    <property type="component" value="Chromosome"/>
</dbReference>
<name>A0ABX5R8K1_9PSED</name>
<keyword evidence="1" id="KW-0812">Transmembrane</keyword>
<evidence type="ECO:0000313" key="3">
    <source>
        <dbReference type="Proteomes" id="UP000288953"/>
    </source>
</evidence>
<organism evidence="2 3">
    <name type="scientific">Candidatus Pseudomonas adelgestsugas</name>
    <dbReference type="NCBI Taxonomy" id="1302376"/>
    <lineage>
        <taxon>Bacteria</taxon>
        <taxon>Pseudomonadati</taxon>
        <taxon>Pseudomonadota</taxon>
        <taxon>Gammaproteobacteria</taxon>
        <taxon>Pseudomonadales</taxon>
        <taxon>Pseudomonadaceae</taxon>
        <taxon>Pseudomonas</taxon>
    </lineage>
</organism>
<keyword evidence="3" id="KW-1185">Reference proteome</keyword>
<gene>
    <name evidence="2" type="ORF">C3B55_00142</name>
</gene>
<evidence type="ECO:0000313" key="2">
    <source>
        <dbReference type="EMBL" id="QAX81510.1"/>
    </source>
</evidence>
<protein>
    <submittedName>
        <fullName evidence="2">Uncharacterized protein</fullName>
    </submittedName>
</protein>
<keyword evidence="1" id="KW-0472">Membrane</keyword>
<reference evidence="2 3" key="1">
    <citation type="journal article" date="2018" name="Genome Biol. Evol.">
        <title>Partnering With a Pest: Genomes of Hemlock Woolly Adelgid Symbionts Reveal Atypical Nutritional Provisioning Patterns in Dual-Obligate Bacteria.</title>
        <authorList>
            <person name="Weglarz K.M."/>
            <person name="Havill N.P."/>
            <person name="Burke G.R."/>
            <person name="von Dohlen C.D."/>
        </authorList>
    </citation>
    <scope>NUCLEOTIDE SEQUENCE [LARGE SCALE GENOMIC DNA]</scope>
    <source>
        <strain evidence="2 3">HWA_ENA</strain>
    </source>
</reference>
<accession>A0ABX5R8K1</accession>
<dbReference type="EMBL" id="CP026512">
    <property type="protein sequence ID" value="QAX81510.1"/>
    <property type="molecule type" value="Genomic_DNA"/>
</dbReference>
<evidence type="ECO:0000256" key="1">
    <source>
        <dbReference type="SAM" id="Phobius"/>
    </source>
</evidence>